<sequence>MELQLSSLLLLLPFLLLGFLYLTGGVFPAGGNARRRLAPAPWGLPIIGNLHQVGALPHRALRALAAANGAPHLLRLRLGHVTALVASSPAAAAAIMREHDHVFATRPYFRTAEILSYGFQDLVFAPYGEHWRHVRRLCSEHVLSAARAHRYGPMREHEVALLVKTIRTEAAAAEDDAAAAAVVDVSKALYAFTNGVICRAVSGKFSREDEGRSELFRELIEENATLLGGFCVGDYFPALAWADALLSGFAARARRNLRRWDELLEEVIAEHEERRRGGDGGGGEKDEEEDFIDVLLALEENQRQDGFKLTRDIIKSLLQDMFAAGTDTSFITLEWAMSELVKNPASMRKLQDEVRRARGATTSTAATPYLKAVVKETLRLHPPVPLLVPRESAAAAATVLGYHVAKGTRVFVNAWAIHRDTDAWSSPEEFRPERFLPGGSEAEAVDLRGGHFQLVPFGAGRRVCPGMQFALATVELALASLVRLFDWEIPPPGELDMSDEPGFTVRRRIPLRLVAKPVGSEDDKK</sequence>
<evidence type="ECO:0000256" key="1">
    <source>
        <dbReference type="ARBA" id="ARBA00004141"/>
    </source>
</evidence>
<evidence type="ECO:0000256" key="6">
    <source>
        <dbReference type="ARBA" id="ARBA00022989"/>
    </source>
</evidence>
<dbReference type="HOGENOM" id="CLU_001570_4_1_1"/>
<evidence type="ECO:0000256" key="8">
    <source>
        <dbReference type="ARBA" id="ARBA00023004"/>
    </source>
</evidence>
<dbReference type="GO" id="GO:0020037">
    <property type="term" value="F:heme binding"/>
    <property type="evidence" value="ECO:0007669"/>
    <property type="project" value="InterPro"/>
</dbReference>
<dbReference type="Proteomes" id="UP000026962">
    <property type="component" value="Chromosome 5"/>
</dbReference>
<keyword evidence="13" id="KW-1185">Reference proteome</keyword>
<dbReference type="InterPro" id="IPR001128">
    <property type="entry name" value="Cyt_P450"/>
</dbReference>
<evidence type="ECO:0000313" key="12">
    <source>
        <dbReference type="EnsemblPlants" id="OPUNC05G15030.1"/>
    </source>
</evidence>
<dbReference type="PANTHER" id="PTHR47955:SF14">
    <property type="entry name" value="OS01G0543600 PROTEIN"/>
    <property type="match status" value="1"/>
</dbReference>
<dbReference type="InterPro" id="IPR017972">
    <property type="entry name" value="Cyt_P450_CS"/>
</dbReference>
<dbReference type="GO" id="GO:0004497">
    <property type="term" value="F:monooxygenase activity"/>
    <property type="evidence" value="ECO:0007669"/>
    <property type="project" value="UniProtKB-KW"/>
</dbReference>
<keyword evidence="6" id="KW-1133">Transmembrane helix</keyword>
<dbReference type="GO" id="GO:0016705">
    <property type="term" value="F:oxidoreductase activity, acting on paired donors, with incorporation or reduction of molecular oxygen"/>
    <property type="evidence" value="ECO:0007669"/>
    <property type="project" value="InterPro"/>
</dbReference>
<dbReference type="OMA" id="LPRECMR"/>
<dbReference type="Gramene" id="OPUNC05G15030.1">
    <property type="protein sequence ID" value="OPUNC05G15030.1"/>
    <property type="gene ID" value="OPUNC05G15030"/>
</dbReference>
<evidence type="ECO:0000256" key="2">
    <source>
        <dbReference type="ARBA" id="ARBA00010617"/>
    </source>
</evidence>
<protein>
    <recommendedName>
        <fullName evidence="14">Cytochrome P450</fullName>
    </recommendedName>
</protein>
<evidence type="ECO:0000256" key="9">
    <source>
        <dbReference type="ARBA" id="ARBA00023033"/>
    </source>
</evidence>
<dbReference type="eggNOG" id="KOG0156">
    <property type="taxonomic scope" value="Eukaryota"/>
</dbReference>
<dbReference type="InterPro" id="IPR002401">
    <property type="entry name" value="Cyt_P450_E_grp-I"/>
</dbReference>
<dbReference type="FunFam" id="1.10.630.10:FF:000043">
    <property type="entry name" value="Cytochrome P450 99A2"/>
    <property type="match status" value="1"/>
</dbReference>
<dbReference type="Pfam" id="PF00067">
    <property type="entry name" value="p450"/>
    <property type="match status" value="1"/>
</dbReference>
<evidence type="ECO:0000256" key="4">
    <source>
        <dbReference type="ARBA" id="ARBA00022692"/>
    </source>
</evidence>
<reference evidence="12" key="1">
    <citation type="submission" date="2015-04" db="UniProtKB">
        <authorList>
            <consortium name="EnsemblPlants"/>
        </authorList>
    </citation>
    <scope>IDENTIFICATION</scope>
</reference>
<evidence type="ECO:0000256" key="5">
    <source>
        <dbReference type="ARBA" id="ARBA00022723"/>
    </source>
</evidence>
<accession>A0A0E0L2Q8</accession>
<keyword evidence="9 11" id="KW-0503">Monooxygenase</keyword>
<keyword evidence="8 10" id="KW-0408">Iron</keyword>
<dbReference type="InterPro" id="IPR036396">
    <property type="entry name" value="Cyt_P450_sf"/>
</dbReference>
<dbReference type="GO" id="GO:0005506">
    <property type="term" value="F:iron ion binding"/>
    <property type="evidence" value="ECO:0007669"/>
    <property type="project" value="InterPro"/>
</dbReference>
<dbReference type="PROSITE" id="PS00086">
    <property type="entry name" value="CYTOCHROME_P450"/>
    <property type="match status" value="1"/>
</dbReference>
<evidence type="ECO:0000256" key="10">
    <source>
        <dbReference type="PIRSR" id="PIRSR602401-1"/>
    </source>
</evidence>
<dbReference type="CDD" id="cd11072">
    <property type="entry name" value="CYP71-like"/>
    <property type="match status" value="1"/>
</dbReference>
<proteinExistence type="inferred from homology"/>
<dbReference type="PRINTS" id="PR00385">
    <property type="entry name" value="P450"/>
</dbReference>
<keyword evidence="3 10" id="KW-0349">Heme</keyword>
<evidence type="ECO:0000313" key="13">
    <source>
        <dbReference type="Proteomes" id="UP000026962"/>
    </source>
</evidence>
<keyword evidence="7 11" id="KW-0560">Oxidoreductase</keyword>
<dbReference type="GO" id="GO:0016020">
    <property type="term" value="C:membrane"/>
    <property type="evidence" value="ECO:0007669"/>
    <property type="project" value="UniProtKB-SubCell"/>
</dbReference>
<dbReference type="PANTHER" id="PTHR47955">
    <property type="entry name" value="CYTOCHROME P450 FAMILY 71 PROTEIN"/>
    <property type="match status" value="1"/>
</dbReference>
<reference evidence="12" key="2">
    <citation type="submission" date="2018-05" db="EMBL/GenBank/DDBJ databases">
        <title>OpunRS2 (Oryza punctata Reference Sequence Version 2).</title>
        <authorList>
            <person name="Zhang J."/>
            <person name="Kudrna D."/>
            <person name="Lee S."/>
            <person name="Talag J."/>
            <person name="Welchert J."/>
            <person name="Wing R.A."/>
        </authorList>
    </citation>
    <scope>NUCLEOTIDE SEQUENCE [LARGE SCALE GENOMIC DNA]</scope>
</reference>
<keyword evidence="5 10" id="KW-0479">Metal-binding</keyword>
<keyword evidence="6" id="KW-0472">Membrane</keyword>
<dbReference type="Gene3D" id="1.10.630.10">
    <property type="entry name" value="Cytochrome P450"/>
    <property type="match status" value="1"/>
</dbReference>
<keyword evidence="4" id="KW-0812">Transmembrane</keyword>
<dbReference type="EnsemblPlants" id="OPUNC05G15030.1">
    <property type="protein sequence ID" value="OPUNC05G15030.1"/>
    <property type="gene ID" value="OPUNC05G15030"/>
</dbReference>
<dbReference type="AlphaFoldDB" id="A0A0E0L2Q8"/>
<evidence type="ECO:0000256" key="11">
    <source>
        <dbReference type="RuleBase" id="RU000461"/>
    </source>
</evidence>
<evidence type="ECO:0000256" key="7">
    <source>
        <dbReference type="ARBA" id="ARBA00023002"/>
    </source>
</evidence>
<feature type="binding site" description="axial binding residue" evidence="10">
    <location>
        <position position="464"/>
    </location>
    <ligand>
        <name>heme</name>
        <dbReference type="ChEBI" id="CHEBI:30413"/>
    </ligand>
    <ligandPart>
        <name>Fe</name>
        <dbReference type="ChEBI" id="CHEBI:18248"/>
    </ligandPart>
</feature>
<evidence type="ECO:0000256" key="3">
    <source>
        <dbReference type="ARBA" id="ARBA00022617"/>
    </source>
</evidence>
<comment type="similarity">
    <text evidence="2 11">Belongs to the cytochrome P450 family.</text>
</comment>
<name>A0A0E0L2Q8_ORYPU</name>
<comment type="subcellular location">
    <subcellularLocation>
        <location evidence="1">Membrane</location>
        <topology evidence="1">Multi-pass membrane protein</topology>
    </subcellularLocation>
</comment>
<dbReference type="SUPFAM" id="SSF48264">
    <property type="entry name" value="Cytochrome P450"/>
    <property type="match status" value="1"/>
</dbReference>
<comment type="cofactor">
    <cofactor evidence="10">
        <name>heme</name>
        <dbReference type="ChEBI" id="CHEBI:30413"/>
    </cofactor>
</comment>
<dbReference type="PRINTS" id="PR00463">
    <property type="entry name" value="EP450I"/>
</dbReference>
<organism evidence="12">
    <name type="scientific">Oryza punctata</name>
    <name type="common">Red rice</name>
    <dbReference type="NCBI Taxonomy" id="4537"/>
    <lineage>
        <taxon>Eukaryota</taxon>
        <taxon>Viridiplantae</taxon>
        <taxon>Streptophyta</taxon>
        <taxon>Embryophyta</taxon>
        <taxon>Tracheophyta</taxon>
        <taxon>Spermatophyta</taxon>
        <taxon>Magnoliopsida</taxon>
        <taxon>Liliopsida</taxon>
        <taxon>Poales</taxon>
        <taxon>Poaceae</taxon>
        <taxon>BOP clade</taxon>
        <taxon>Oryzoideae</taxon>
        <taxon>Oryzeae</taxon>
        <taxon>Oryzinae</taxon>
        <taxon>Oryza</taxon>
    </lineage>
</organism>
<dbReference type="STRING" id="4537.A0A0E0L2Q8"/>
<evidence type="ECO:0008006" key="14">
    <source>
        <dbReference type="Google" id="ProtNLM"/>
    </source>
</evidence>